<dbReference type="InterPro" id="IPR042175">
    <property type="entry name" value="Cell/Rod_MreC_2"/>
</dbReference>
<dbReference type="InterPro" id="IPR007221">
    <property type="entry name" value="MreC"/>
</dbReference>
<dbReference type="AlphaFoldDB" id="A0A1I5LAY4"/>
<dbReference type="PIRSF" id="PIRSF038471">
    <property type="entry name" value="MreC"/>
    <property type="match status" value="1"/>
</dbReference>
<dbReference type="Pfam" id="PF04085">
    <property type="entry name" value="MreC"/>
    <property type="match status" value="1"/>
</dbReference>
<dbReference type="GO" id="GO:0005886">
    <property type="term" value="C:plasma membrane"/>
    <property type="evidence" value="ECO:0007669"/>
    <property type="project" value="TreeGrafter"/>
</dbReference>
<dbReference type="Proteomes" id="UP000183413">
    <property type="component" value="Unassembled WGS sequence"/>
</dbReference>
<dbReference type="GO" id="GO:0008360">
    <property type="term" value="P:regulation of cell shape"/>
    <property type="evidence" value="ECO:0007669"/>
    <property type="project" value="UniProtKB-KW"/>
</dbReference>
<comment type="function">
    <text evidence="5">Involved in formation and maintenance of cell shape.</text>
</comment>
<evidence type="ECO:0000313" key="10">
    <source>
        <dbReference type="Proteomes" id="UP000183413"/>
    </source>
</evidence>
<feature type="region of interest" description="Disordered" evidence="7">
    <location>
        <begin position="279"/>
        <end position="329"/>
    </location>
</feature>
<organism evidence="9 10">
    <name type="scientific">Actinomadura madurae</name>
    <dbReference type="NCBI Taxonomy" id="1993"/>
    <lineage>
        <taxon>Bacteria</taxon>
        <taxon>Bacillati</taxon>
        <taxon>Actinomycetota</taxon>
        <taxon>Actinomycetes</taxon>
        <taxon>Streptosporangiales</taxon>
        <taxon>Thermomonosporaceae</taxon>
        <taxon>Actinomadura</taxon>
    </lineage>
</organism>
<dbReference type="eggNOG" id="COG1792">
    <property type="taxonomic scope" value="Bacteria"/>
</dbReference>
<dbReference type="Gene3D" id="2.40.10.340">
    <property type="entry name" value="Rod shape-determining protein MreC, domain 1"/>
    <property type="match status" value="1"/>
</dbReference>
<name>A0A1I5LAY4_9ACTN</name>
<dbReference type="InParanoid" id="A0A1I5LAY4"/>
<dbReference type="Gene3D" id="2.40.10.350">
    <property type="entry name" value="Rod shape-determining protein MreC, domain 2"/>
    <property type="match status" value="1"/>
</dbReference>
<dbReference type="PANTHER" id="PTHR34138:SF1">
    <property type="entry name" value="CELL SHAPE-DETERMINING PROTEIN MREC"/>
    <property type="match status" value="1"/>
</dbReference>
<dbReference type="InterPro" id="IPR055342">
    <property type="entry name" value="MreC_beta-barrel_core"/>
</dbReference>
<evidence type="ECO:0000256" key="3">
    <source>
        <dbReference type="ARBA" id="ARBA00022960"/>
    </source>
</evidence>
<evidence type="ECO:0000256" key="1">
    <source>
        <dbReference type="ARBA" id="ARBA00009369"/>
    </source>
</evidence>
<dbReference type="GeneID" id="99650398"/>
<keyword evidence="3 5" id="KW-0133">Cell shape</keyword>
<dbReference type="PANTHER" id="PTHR34138">
    <property type="entry name" value="CELL SHAPE-DETERMINING PROTEIN MREC"/>
    <property type="match status" value="1"/>
</dbReference>
<feature type="coiled-coil region" evidence="6">
    <location>
        <begin position="69"/>
        <end position="96"/>
    </location>
</feature>
<dbReference type="NCBIfam" id="TIGR00219">
    <property type="entry name" value="mreC"/>
    <property type="match status" value="1"/>
</dbReference>
<proteinExistence type="inferred from homology"/>
<keyword evidence="6" id="KW-0175">Coiled coil</keyword>
<comment type="similarity">
    <text evidence="1 5">Belongs to the MreC family.</text>
</comment>
<feature type="domain" description="Rod shape-determining protein MreC beta-barrel core" evidence="8">
    <location>
        <begin position="127"/>
        <end position="276"/>
    </location>
</feature>
<keyword evidence="10" id="KW-1185">Reference proteome</keyword>
<reference evidence="9 10" key="1">
    <citation type="submission" date="2016-10" db="EMBL/GenBank/DDBJ databases">
        <authorList>
            <person name="de Groot N.N."/>
        </authorList>
    </citation>
    <scope>NUCLEOTIDE SEQUENCE [LARGE SCALE GENOMIC DNA]</scope>
    <source>
        <strain evidence="9 10">DSM 43067</strain>
    </source>
</reference>
<dbReference type="EMBL" id="FOVH01000010">
    <property type="protein sequence ID" value="SFO94353.1"/>
    <property type="molecule type" value="Genomic_DNA"/>
</dbReference>
<feature type="compositionally biased region" description="Pro residues" evidence="7">
    <location>
        <begin position="290"/>
        <end position="302"/>
    </location>
</feature>
<dbReference type="InterPro" id="IPR042177">
    <property type="entry name" value="Cell/Rod_1"/>
</dbReference>
<sequence length="329" mass="34668">MKDTRRTRVVLGALLVVALTMITVDYRGGADSPLRGLRGVGATVFGPVERASASVVRPVSDTFDAITDAPGERRRADRLERQNQRLREQLRSTRLDQDRSAQLQRLLGTAGMGGYKIRAAQVISAGQGFEDTVTIDVGSRNGIKPDMTVMSADGLVGRVTRVGPATSTVLLATDQTSSIGSRLEDSKEIGITQGRGRRGLGGGGETPLRFQLLDAAAPIRVGQRIVTLGSQGQRPYVPGVPIGVVERIEKATGGLTRTAYVRPFVRFTSLDVVAVVVAPPKTDPRDAVLPPKPPPPPTPSASPSPSASGSPRARPSGTSSPSTNPSPED</sequence>
<dbReference type="RefSeq" id="WP_021598066.1">
    <property type="nucleotide sequence ID" value="NZ_CP083237.1"/>
</dbReference>
<evidence type="ECO:0000256" key="6">
    <source>
        <dbReference type="SAM" id="Coils"/>
    </source>
</evidence>
<evidence type="ECO:0000256" key="7">
    <source>
        <dbReference type="SAM" id="MobiDB-lite"/>
    </source>
</evidence>
<evidence type="ECO:0000256" key="2">
    <source>
        <dbReference type="ARBA" id="ARBA00013855"/>
    </source>
</evidence>
<evidence type="ECO:0000313" key="9">
    <source>
        <dbReference type="EMBL" id="SFO94353.1"/>
    </source>
</evidence>
<evidence type="ECO:0000256" key="5">
    <source>
        <dbReference type="PIRNR" id="PIRNR038471"/>
    </source>
</evidence>
<accession>A0A1I5LAY4</accession>
<dbReference type="STRING" id="1993.SAMN04489713_110315"/>
<feature type="compositionally biased region" description="Low complexity" evidence="7">
    <location>
        <begin position="303"/>
        <end position="329"/>
    </location>
</feature>
<evidence type="ECO:0000259" key="8">
    <source>
        <dbReference type="Pfam" id="PF04085"/>
    </source>
</evidence>
<evidence type="ECO:0000256" key="4">
    <source>
        <dbReference type="ARBA" id="ARBA00032089"/>
    </source>
</evidence>
<protein>
    <recommendedName>
        <fullName evidence="2 5">Cell shape-determining protein MreC</fullName>
    </recommendedName>
    <alternativeName>
        <fullName evidence="4 5">Cell shape protein MreC</fullName>
    </alternativeName>
</protein>
<gene>
    <name evidence="9" type="ORF">SAMN04489713_110315</name>
</gene>